<comment type="caution">
    <text evidence="1">The sequence shown here is derived from an EMBL/GenBank/DDBJ whole genome shotgun (WGS) entry which is preliminary data.</text>
</comment>
<name>A0A401Z2C4_9ACTN</name>
<organism evidence="1 2">
    <name type="scientific">Embleya hyalina</name>
    <dbReference type="NCBI Taxonomy" id="516124"/>
    <lineage>
        <taxon>Bacteria</taxon>
        <taxon>Bacillati</taxon>
        <taxon>Actinomycetota</taxon>
        <taxon>Actinomycetes</taxon>
        <taxon>Kitasatosporales</taxon>
        <taxon>Streptomycetaceae</taxon>
        <taxon>Embleya</taxon>
    </lineage>
</organism>
<dbReference type="AlphaFoldDB" id="A0A401Z2C4"/>
<dbReference type="EMBL" id="BIFH01000044">
    <property type="protein sequence ID" value="GCE01027.1"/>
    <property type="molecule type" value="Genomic_DNA"/>
</dbReference>
<dbReference type="Proteomes" id="UP000286931">
    <property type="component" value="Unassembled WGS sequence"/>
</dbReference>
<proteinExistence type="predicted"/>
<gene>
    <name evidence="1" type="ORF">EHYA_08766</name>
</gene>
<sequence>MSEPVQDGGVDVPPVDVVDEWPIDRLVGRAPAQSLDPVGEGGLLRQPAERILEGGPAAM</sequence>
<protein>
    <submittedName>
        <fullName evidence="1">Uncharacterized protein</fullName>
    </submittedName>
</protein>
<accession>A0A401Z2C4</accession>
<reference evidence="1 2" key="1">
    <citation type="submission" date="2018-12" db="EMBL/GenBank/DDBJ databases">
        <title>Draft genome sequence of Embleya hyalina NBRC 13850T.</title>
        <authorList>
            <person name="Komaki H."/>
            <person name="Hosoyama A."/>
            <person name="Kimura A."/>
            <person name="Ichikawa N."/>
            <person name="Tamura T."/>
        </authorList>
    </citation>
    <scope>NUCLEOTIDE SEQUENCE [LARGE SCALE GENOMIC DNA]</scope>
    <source>
        <strain evidence="1 2">NBRC 13850</strain>
    </source>
</reference>
<evidence type="ECO:0000313" key="2">
    <source>
        <dbReference type="Proteomes" id="UP000286931"/>
    </source>
</evidence>
<evidence type="ECO:0000313" key="1">
    <source>
        <dbReference type="EMBL" id="GCE01027.1"/>
    </source>
</evidence>
<keyword evidence="2" id="KW-1185">Reference proteome</keyword>